<dbReference type="EMBL" id="BAQB01000018">
    <property type="protein sequence ID" value="GBR46990.1"/>
    <property type="molecule type" value="Genomic_DNA"/>
</dbReference>
<reference evidence="8" key="1">
    <citation type="submission" date="2013-04" db="EMBL/GenBank/DDBJ databases">
        <title>The genome sequencing project of 58 acetic acid bacteria.</title>
        <authorList>
            <person name="Okamoto-Kainuma A."/>
            <person name="Ishikawa M."/>
            <person name="Umino S."/>
            <person name="Koizumi Y."/>
            <person name="Shiwa Y."/>
            <person name="Yoshikawa H."/>
            <person name="Matsutani M."/>
            <person name="Matsushita K."/>
        </authorList>
    </citation>
    <scope>NUCLEOTIDE SEQUENCE</scope>
    <source>
        <strain evidence="8">NBRC 106556</strain>
    </source>
</reference>
<dbReference type="Pfam" id="PF07992">
    <property type="entry name" value="Pyr_redox_2"/>
    <property type="match status" value="1"/>
</dbReference>
<accession>A0ABQ0QJI8</accession>
<keyword evidence="1" id="KW-0004">4Fe-4S</keyword>
<evidence type="ECO:0000256" key="2">
    <source>
        <dbReference type="ARBA" id="ARBA00022723"/>
    </source>
</evidence>
<evidence type="ECO:0000259" key="7">
    <source>
        <dbReference type="Pfam" id="PF14691"/>
    </source>
</evidence>
<gene>
    <name evidence="8" type="ORF">AA106556_1300</name>
</gene>
<evidence type="ECO:0000256" key="3">
    <source>
        <dbReference type="ARBA" id="ARBA00023002"/>
    </source>
</evidence>
<dbReference type="InterPro" id="IPR023753">
    <property type="entry name" value="FAD/NAD-binding_dom"/>
</dbReference>
<proteinExistence type="predicted"/>
<sequence length="482" mass="52958">MTERMLQFVELSQKLPEKRSAEERKQDFGEIYQGFARARAEEQASRCSQCGIPFCSVHCPLGNNIPDWLKLTAENRLQDAYEMSAATNTFPEICGRICPQDRLCEGNCVINKGFESVTIGAVERFVTENAFAEGWVKPVKPDHEIQRSVGIVGSGPAGLACAERLRRKGYEVHVYERQDRVGGLLTYGIPSFKLEKDVVERRWKLLEEQGVVFHLSTPIGAGTGEMSLADLRTRHHAVFLATGVYRSRAINVPGSELTGVVNAIDFLTASNRRGYHEDPGNDVALHAKGRRVVVIGGGDTAMDCVRTSIRQGAAEVTCVYRRDRANMPGSRQEVYNAEEEGARFEWLSAPDAFLGDEQVSGVRVQKMRLGTPDATGRRSIEATGQHAIVEGDLVIRALGFDPEDLPGQWEEPDLAVTRWGTLKVPPRGFETSLPGVFAGGDIVRGASLVVWAIKDGRDAADAIHRAFEDGSLMGQDTLEAAE</sequence>
<dbReference type="PANTHER" id="PTHR42783:SF3">
    <property type="entry name" value="GLUTAMATE SYNTHASE [NADPH] SMALL CHAIN-RELATED"/>
    <property type="match status" value="1"/>
</dbReference>
<evidence type="ECO:0000256" key="5">
    <source>
        <dbReference type="ARBA" id="ARBA00023014"/>
    </source>
</evidence>
<keyword evidence="9" id="KW-1185">Reference proteome</keyword>
<dbReference type="Pfam" id="PF14691">
    <property type="entry name" value="Fer4_20"/>
    <property type="match status" value="1"/>
</dbReference>
<dbReference type="InterPro" id="IPR009051">
    <property type="entry name" value="Helical_ferredxn"/>
</dbReference>
<name>A0ABQ0QJI8_9PROT</name>
<dbReference type="PANTHER" id="PTHR42783">
    <property type="entry name" value="GLUTAMATE SYNTHASE [NADPH] SMALL CHAIN"/>
    <property type="match status" value="1"/>
</dbReference>
<dbReference type="Gene3D" id="1.10.1060.10">
    <property type="entry name" value="Alpha-helical ferredoxin"/>
    <property type="match status" value="1"/>
</dbReference>
<dbReference type="InterPro" id="IPR036188">
    <property type="entry name" value="FAD/NAD-bd_sf"/>
</dbReference>
<evidence type="ECO:0000259" key="6">
    <source>
        <dbReference type="Pfam" id="PF07992"/>
    </source>
</evidence>
<dbReference type="SUPFAM" id="SSF51971">
    <property type="entry name" value="Nucleotide-binding domain"/>
    <property type="match status" value="2"/>
</dbReference>
<dbReference type="Proteomes" id="UP001062443">
    <property type="component" value="Unassembled WGS sequence"/>
</dbReference>
<dbReference type="PRINTS" id="PR00419">
    <property type="entry name" value="ADXRDTASE"/>
</dbReference>
<keyword evidence="4" id="KW-0408">Iron</keyword>
<dbReference type="Gene3D" id="3.50.50.60">
    <property type="entry name" value="FAD/NAD(P)-binding domain"/>
    <property type="match status" value="2"/>
</dbReference>
<dbReference type="InterPro" id="IPR028261">
    <property type="entry name" value="DPD_II"/>
</dbReference>
<dbReference type="InterPro" id="IPR006006">
    <property type="entry name" value="GltD-like"/>
</dbReference>
<organism evidence="8 9">
    <name type="scientific">Neokomagataea tanensis NBRC 106556</name>
    <dbReference type="NCBI Taxonomy" id="1223519"/>
    <lineage>
        <taxon>Bacteria</taxon>
        <taxon>Pseudomonadati</taxon>
        <taxon>Pseudomonadota</taxon>
        <taxon>Alphaproteobacteria</taxon>
        <taxon>Acetobacterales</taxon>
        <taxon>Acetobacteraceae</taxon>
        <taxon>Neokomagataea</taxon>
    </lineage>
</organism>
<dbReference type="RefSeq" id="WP_068169454.1">
    <property type="nucleotide sequence ID" value="NZ_BAQB01000018.1"/>
</dbReference>
<evidence type="ECO:0000313" key="8">
    <source>
        <dbReference type="EMBL" id="GBR46990.1"/>
    </source>
</evidence>
<evidence type="ECO:0000256" key="4">
    <source>
        <dbReference type="ARBA" id="ARBA00023004"/>
    </source>
</evidence>
<feature type="domain" description="Dihydroprymidine dehydrogenase" evidence="7">
    <location>
        <begin position="24"/>
        <end position="134"/>
    </location>
</feature>
<protein>
    <submittedName>
        <fullName evidence="8">Glutamate synthase small subunit</fullName>
    </submittedName>
</protein>
<feature type="domain" description="FAD/NAD(P)-binding" evidence="6">
    <location>
        <begin position="149"/>
        <end position="456"/>
    </location>
</feature>
<comment type="caution">
    <text evidence="8">The sequence shown here is derived from an EMBL/GenBank/DDBJ whole genome shotgun (WGS) entry which is preliminary data.</text>
</comment>
<keyword evidence="5" id="KW-0411">Iron-sulfur</keyword>
<keyword evidence="2" id="KW-0479">Metal-binding</keyword>
<evidence type="ECO:0000256" key="1">
    <source>
        <dbReference type="ARBA" id="ARBA00022485"/>
    </source>
</evidence>
<evidence type="ECO:0000313" key="9">
    <source>
        <dbReference type="Proteomes" id="UP001062443"/>
    </source>
</evidence>
<keyword evidence="3" id="KW-0560">Oxidoreductase</keyword>
<dbReference type="NCBIfam" id="TIGR01318">
    <property type="entry name" value="gltD_gamma_fam"/>
    <property type="match status" value="1"/>
</dbReference>
<dbReference type="SUPFAM" id="SSF46548">
    <property type="entry name" value="alpha-helical ferredoxin"/>
    <property type="match status" value="1"/>
</dbReference>